<dbReference type="Pfam" id="PF03923">
    <property type="entry name" value="Lipoprotein_16"/>
    <property type="match status" value="1"/>
</dbReference>
<evidence type="ECO:0000313" key="3">
    <source>
        <dbReference type="Proteomes" id="UP000537130"/>
    </source>
</evidence>
<dbReference type="EMBL" id="JACHWY010000002">
    <property type="protein sequence ID" value="MBB3048159.1"/>
    <property type="molecule type" value="Genomic_DNA"/>
</dbReference>
<proteinExistence type="predicted"/>
<comment type="caution">
    <text evidence="2">The sequence shown here is derived from an EMBL/GenBank/DDBJ whole genome shotgun (WGS) entry which is preliminary data.</text>
</comment>
<keyword evidence="1" id="KW-0732">Signal</keyword>
<reference evidence="2 3" key="1">
    <citation type="submission" date="2020-08" db="EMBL/GenBank/DDBJ databases">
        <title>Genomic Encyclopedia of Type Strains, Phase III (KMG-III): the genomes of soil and plant-associated and newly described type strains.</title>
        <authorList>
            <person name="Whitman W."/>
        </authorList>
    </citation>
    <scope>NUCLEOTIDE SEQUENCE [LARGE SCALE GENOMIC DNA]</scope>
    <source>
        <strain evidence="2 3">CECT 8654</strain>
    </source>
</reference>
<name>A0A7W4W660_9GAMM</name>
<feature type="chain" id="PRO_5031523274" evidence="1">
    <location>
        <begin position="27"/>
        <end position="195"/>
    </location>
</feature>
<evidence type="ECO:0000256" key="1">
    <source>
        <dbReference type="SAM" id="SignalP"/>
    </source>
</evidence>
<dbReference type="PROSITE" id="PS51257">
    <property type="entry name" value="PROKAR_LIPOPROTEIN"/>
    <property type="match status" value="1"/>
</dbReference>
<dbReference type="InterPro" id="IPR005619">
    <property type="entry name" value="Uncharacterised_YajG"/>
</dbReference>
<gene>
    <name evidence="2" type="ORF">FHR99_002425</name>
</gene>
<dbReference type="RefSeq" id="WP_183410919.1">
    <property type="nucleotide sequence ID" value="NZ_JACHWY010000002.1"/>
</dbReference>
<sequence>MRVLSLTQQRFVTVCLALLVSACALSPQQVTINPTLESSKSNIGEGRTISVEVVDAREQQAIGSRGGMYKDTSLITPANDLAMAIREASVRKFREMGFVVQAGKGASADITIFVDTLSYRDPDSSVGFEVELESILRVVANQNNDTYTGRYQVKNKKTYATVPGRDRNEEMINETLSDSLQRLFNDPKLLAFTLR</sequence>
<keyword evidence="3" id="KW-1185">Reference proteome</keyword>
<evidence type="ECO:0000313" key="2">
    <source>
        <dbReference type="EMBL" id="MBB3048159.1"/>
    </source>
</evidence>
<protein>
    <submittedName>
        <fullName evidence="2">Putative lipoprotein</fullName>
    </submittedName>
</protein>
<dbReference type="Proteomes" id="UP000537130">
    <property type="component" value="Unassembled WGS sequence"/>
</dbReference>
<feature type="signal peptide" evidence="1">
    <location>
        <begin position="1"/>
        <end position="26"/>
    </location>
</feature>
<accession>A0A7W4W660</accession>
<organism evidence="2 3">
    <name type="scientific">Litorivivens lipolytica</name>
    <dbReference type="NCBI Taxonomy" id="1524264"/>
    <lineage>
        <taxon>Bacteria</taxon>
        <taxon>Pseudomonadati</taxon>
        <taxon>Pseudomonadota</taxon>
        <taxon>Gammaproteobacteria</taxon>
        <taxon>Litorivivens</taxon>
    </lineage>
</organism>
<dbReference type="AlphaFoldDB" id="A0A7W4W660"/>
<keyword evidence="2" id="KW-0449">Lipoprotein</keyword>